<dbReference type="RefSeq" id="WP_196103041.1">
    <property type="nucleotide sequence ID" value="NZ_CP064942.1"/>
</dbReference>
<dbReference type="EMBL" id="CP064942">
    <property type="protein sequence ID" value="QPH53832.1"/>
    <property type="molecule type" value="Genomic_DNA"/>
</dbReference>
<feature type="chain" id="PRO_5032279708" description="PRC-barrel domain-containing protein" evidence="1">
    <location>
        <begin position="24"/>
        <end position="217"/>
    </location>
</feature>
<evidence type="ECO:0000256" key="1">
    <source>
        <dbReference type="SAM" id="SignalP"/>
    </source>
</evidence>
<dbReference type="KEGG" id="poz:I0K15_18970"/>
<sequence length="217" mass="22327">MTIVKHTLIATTILGLSAGAVFAQNAGTRVDTTTTIEENTTGALDAIGDAAAKTGDIVTDGVGGAVELVGEGIEATDRVLGAPATATGDAIQGGGERISNLLTSSQDTITTRAQVTSVVPESELESRMADGTAVHDLPNTELIGEYVVTLDGTTIGRIERIDRTSAGEIRALRVETVAETETILQMVPDAAFKTEENVTLALTDEEFVATLEAGGAL</sequence>
<protein>
    <recommendedName>
        <fullName evidence="4">PRC-barrel domain-containing protein</fullName>
    </recommendedName>
</protein>
<accession>A0A7S9LRD9</accession>
<evidence type="ECO:0000313" key="2">
    <source>
        <dbReference type="EMBL" id="QPH53832.1"/>
    </source>
</evidence>
<name>A0A7S9LRD9_9RHOB</name>
<gene>
    <name evidence="2" type="ORF">I0K15_18970</name>
</gene>
<reference evidence="2 3" key="1">
    <citation type="submission" date="2020-11" db="EMBL/GenBank/DDBJ databases">
        <title>Description of Pontivivens ytuae sp. nov. isolated from deep sea sediment of Mariana Trench.</title>
        <authorList>
            <person name="Wang Z."/>
            <person name="Sun Q.-L."/>
            <person name="Xu X.-D."/>
            <person name="Tang Y.-Z."/>
            <person name="Zhang J."/>
        </authorList>
    </citation>
    <scope>NUCLEOTIDE SEQUENCE [LARGE SCALE GENOMIC DNA]</scope>
    <source>
        <strain evidence="2 3">MT2928</strain>
    </source>
</reference>
<keyword evidence="1" id="KW-0732">Signal</keyword>
<keyword evidence="3" id="KW-1185">Reference proteome</keyword>
<evidence type="ECO:0008006" key="4">
    <source>
        <dbReference type="Google" id="ProtNLM"/>
    </source>
</evidence>
<dbReference type="Proteomes" id="UP000594800">
    <property type="component" value="Chromosome"/>
</dbReference>
<evidence type="ECO:0000313" key="3">
    <source>
        <dbReference type="Proteomes" id="UP000594800"/>
    </source>
</evidence>
<organism evidence="2 3">
    <name type="scientific">Pontivivens ytuae</name>
    <dbReference type="NCBI Taxonomy" id="2789856"/>
    <lineage>
        <taxon>Bacteria</taxon>
        <taxon>Pseudomonadati</taxon>
        <taxon>Pseudomonadota</taxon>
        <taxon>Alphaproteobacteria</taxon>
        <taxon>Rhodobacterales</taxon>
        <taxon>Paracoccaceae</taxon>
        <taxon>Pontivivens</taxon>
    </lineage>
</organism>
<dbReference type="AlphaFoldDB" id="A0A7S9LRD9"/>
<feature type="signal peptide" evidence="1">
    <location>
        <begin position="1"/>
        <end position="23"/>
    </location>
</feature>
<proteinExistence type="predicted"/>